<gene>
    <name evidence="1" type="ORF">RDI58_024303</name>
</gene>
<dbReference type="Proteomes" id="UP001371456">
    <property type="component" value="Unassembled WGS sequence"/>
</dbReference>
<comment type="caution">
    <text evidence="1">The sequence shown here is derived from an EMBL/GenBank/DDBJ whole genome shotgun (WGS) entry which is preliminary data.</text>
</comment>
<evidence type="ECO:0000313" key="1">
    <source>
        <dbReference type="EMBL" id="KAK6777585.1"/>
    </source>
</evidence>
<reference evidence="1 2" key="1">
    <citation type="submission" date="2024-02" db="EMBL/GenBank/DDBJ databases">
        <title>de novo genome assembly of Solanum bulbocastanum strain 11H21.</title>
        <authorList>
            <person name="Hosaka A.J."/>
        </authorList>
    </citation>
    <scope>NUCLEOTIDE SEQUENCE [LARGE SCALE GENOMIC DNA]</scope>
    <source>
        <tissue evidence="1">Young leaves</tissue>
    </source>
</reference>
<keyword evidence="2" id="KW-1185">Reference proteome</keyword>
<sequence length="81" mass="8982">MPSYVQISISYTIYPHGFGPYANTSNVVGTSTVHLLSTPMMSNPLFVPTTPTKSVLQPIMEPNPIVILYLKFNMIEIIPLN</sequence>
<evidence type="ECO:0000313" key="2">
    <source>
        <dbReference type="Proteomes" id="UP001371456"/>
    </source>
</evidence>
<name>A0AAN8SZR2_SOLBU</name>
<dbReference type="EMBL" id="JBANQN010000010">
    <property type="protein sequence ID" value="KAK6777585.1"/>
    <property type="molecule type" value="Genomic_DNA"/>
</dbReference>
<proteinExistence type="predicted"/>
<organism evidence="1 2">
    <name type="scientific">Solanum bulbocastanum</name>
    <name type="common">Wild potato</name>
    <dbReference type="NCBI Taxonomy" id="147425"/>
    <lineage>
        <taxon>Eukaryota</taxon>
        <taxon>Viridiplantae</taxon>
        <taxon>Streptophyta</taxon>
        <taxon>Embryophyta</taxon>
        <taxon>Tracheophyta</taxon>
        <taxon>Spermatophyta</taxon>
        <taxon>Magnoliopsida</taxon>
        <taxon>eudicotyledons</taxon>
        <taxon>Gunneridae</taxon>
        <taxon>Pentapetalae</taxon>
        <taxon>asterids</taxon>
        <taxon>lamiids</taxon>
        <taxon>Solanales</taxon>
        <taxon>Solanaceae</taxon>
        <taxon>Solanoideae</taxon>
        <taxon>Solaneae</taxon>
        <taxon>Solanum</taxon>
    </lineage>
</organism>
<protein>
    <submittedName>
        <fullName evidence="1">Uncharacterized protein</fullName>
    </submittedName>
</protein>
<accession>A0AAN8SZR2</accession>
<dbReference type="AlphaFoldDB" id="A0AAN8SZR2"/>